<sequence>MARSKAFDMDEVIQAARDVFWIAGYDSASMPELERATGLGRSSIYNAFGSKRGLFDAAVQSYLDQVVRPRLEVLVSAEDGATGLGTYFDSLAEALGGGEGPQRGCLLLTASSGRNSRDETVRAAMEAYRVEVTEAFATALRRDQPGSAAGLAVAGGAGPAGAARIGGRARLLFALLTAGMTLARINPEEAAATLRSAAAFAAPTPGSC</sequence>
<dbReference type="InterPro" id="IPR001647">
    <property type="entry name" value="HTH_TetR"/>
</dbReference>
<evidence type="ECO:0000313" key="7">
    <source>
        <dbReference type="Proteomes" id="UP000195913"/>
    </source>
</evidence>
<keyword evidence="2 4" id="KW-0238">DNA-binding</keyword>
<dbReference type="PANTHER" id="PTHR47506:SF1">
    <property type="entry name" value="HTH-TYPE TRANSCRIPTIONAL REGULATOR YJDC"/>
    <property type="match status" value="1"/>
</dbReference>
<feature type="DNA-binding region" description="H-T-H motif" evidence="4">
    <location>
        <begin position="29"/>
        <end position="48"/>
    </location>
</feature>
<evidence type="ECO:0000256" key="4">
    <source>
        <dbReference type="PROSITE-ProRule" id="PRU00335"/>
    </source>
</evidence>
<dbReference type="RefSeq" id="WP_086993869.1">
    <property type="nucleotide sequence ID" value="NZ_FUHW01000002.1"/>
</dbReference>
<dbReference type="PANTHER" id="PTHR47506">
    <property type="entry name" value="TRANSCRIPTIONAL REGULATORY PROTEIN"/>
    <property type="match status" value="1"/>
</dbReference>
<dbReference type="SUPFAM" id="SSF46689">
    <property type="entry name" value="Homeodomain-like"/>
    <property type="match status" value="1"/>
</dbReference>
<evidence type="ECO:0000256" key="1">
    <source>
        <dbReference type="ARBA" id="ARBA00023015"/>
    </source>
</evidence>
<dbReference type="PROSITE" id="PS50977">
    <property type="entry name" value="HTH_TETR_2"/>
    <property type="match status" value="1"/>
</dbReference>
<dbReference type="InterPro" id="IPR009057">
    <property type="entry name" value="Homeodomain-like_sf"/>
</dbReference>
<evidence type="ECO:0000256" key="3">
    <source>
        <dbReference type="ARBA" id="ARBA00023163"/>
    </source>
</evidence>
<dbReference type="InterPro" id="IPR036271">
    <property type="entry name" value="Tet_transcr_reg_TetR-rel_C_sf"/>
</dbReference>
<dbReference type="Proteomes" id="UP000195913">
    <property type="component" value="Unassembled WGS sequence"/>
</dbReference>
<evidence type="ECO:0000256" key="2">
    <source>
        <dbReference type="ARBA" id="ARBA00023125"/>
    </source>
</evidence>
<keyword evidence="3" id="KW-0804">Transcription</keyword>
<proteinExistence type="predicted"/>
<keyword evidence="7" id="KW-1185">Reference proteome</keyword>
<name>A0A1R4ES60_9MICC</name>
<feature type="domain" description="HTH tetR-type" evidence="5">
    <location>
        <begin position="6"/>
        <end position="66"/>
    </location>
</feature>
<evidence type="ECO:0000313" key="6">
    <source>
        <dbReference type="EMBL" id="SJM46455.1"/>
    </source>
</evidence>
<evidence type="ECO:0000259" key="5">
    <source>
        <dbReference type="PROSITE" id="PS50977"/>
    </source>
</evidence>
<dbReference type="GO" id="GO:0003677">
    <property type="term" value="F:DNA binding"/>
    <property type="evidence" value="ECO:0007669"/>
    <property type="project" value="UniProtKB-UniRule"/>
</dbReference>
<dbReference type="AlphaFoldDB" id="A0A1R4ES60"/>
<protein>
    <submittedName>
        <fullName evidence="6">Transcriptional regulator, TetR family</fullName>
    </submittedName>
</protein>
<accession>A0A1R4ES60</accession>
<organism evidence="6 7">
    <name type="scientific">Arthrobacter rhombi</name>
    <dbReference type="NCBI Taxonomy" id="71253"/>
    <lineage>
        <taxon>Bacteria</taxon>
        <taxon>Bacillati</taxon>
        <taxon>Actinomycetota</taxon>
        <taxon>Actinomycetes</taxon>
        <taxon>Micrococcales</taxon>
        <taxon>Micrococcaceae</taxon>
        <taxon>Arthrobacter</taxon>
    </lineage>
</organism>
<dbReference type="Pfam" id="PF00440">
    <property type="entry name" value="TetR_N"/>
    <property type="match status" value="1"/>
</dbReference>
<dbReference type="SUPFAM" id="SSF48498">
    <property type="entry name" value="Tetracyclin repressor-like, C-terminal domain"/>
    <property type="match status" value="1"/>
</dbReference>
<dbReference type="EMBL" id="FUHW01000002">
    <property type="protein sequence ID" value="SJM46455.1"/>
    <property type="molecule type" value="Genomic_DNA"/>
</dbReference>
<keyword evidence="1" id="KW-0805">Transcription regulation</keyword>
<gene>
    <name evidence="6" type="ORF">FM101_00500</name>
</gene>
<dbReference type="Gene3D" id="1.10.357.10">
    <property type="entry name" value="Tetracycline Repressor, domain 2"/>
    <property type="match status" value="1"/>
</dbReference>
<reference evidence="6 7" key="1">
    <citation type="submission" date="2017-02" db="EMBL/GenBank/DDBJ databases">
        <authorList>
            <person name="Peterson S.W."/>
        </authorList>
    </citation>
    <scope>NUCLEOTIDE SEQUENCE [LARGE SCALE GENOMIC DNA]</scope>
    <source>
        <strain evidence="6 7">B Ar 00.02</strain>
    </source>
</reference>